<dbReference type="PANTHER" id="PTHR34203">
    <property type="entry name" value="METHYLTRANSFERASE, FKBM FAMILY PROTEIN"/>
    <property type="match status" value="1"/>
</dbReference>
<evidence type="ECO:0000313" key="2">
    <source>
        <dbReference type="EMBL" id="GLI91323.1"/>
    </source>
</evidence>
<dbReference type="InterPro" id="IPR006342">
    <property type="entry name" value="FkbM_mtfrase"/>
</dbReference>
<dbReference type="RefSeq" id="WP_281799898.1">
    <property type="nucleotide sequence ID" value="NZ_BSEC01000001.1"/>
</dbReference>
<sequence>MQSAGDRGVTPFELKILRYKEKIRNSLLTEVKVTDQQFESVFVCENDMQAARALSLWIKEAGTMAWLDANLKAGDRFLDIGANVGIYSIAAAHRVGPTGKVYAAEPHKFNVCSLMTNILRNGFEDRVTVLTVPLTSERCATQFNYSSIIPASTGSQLGSTKRDGRGGKDFVPVLTELTVGLSLDEVVDLGMIERPDLIKIDVDGIELQILQGMKRLLLSPNRPRSVQVELNLGEQDDVIAFLDDHGYDLDHRHFTLQGKLFLDAGKSVSEIAHNAVFVPRS</sequence>
<feature type="domain" description="Methyltransferase FkbM" evidence="1">
    <location>
        <begin position="79"/>
        <end position="248"/>
    </location>
</feature>
<reference evidence="2" key="1">
    <citation type="journal article" date="2023" name="Int. J. Syst. Evol. Microbiol.">
        <title>Methylocystis iwaonis sp. nov., a type II methane-oxidizing bacterium from surface soil of a rice paddy field in Japan, and emended description of the genus Methylocystis (ex Whittenbury et al. 1970) Bowman et al. 1993.</title>
        <authorList>
            <person name="Kaise H."/>
            <person name="Sawadogo J.B."/>
            <person name="Alam M.S."/>
            <person name="Ueno C."/>
            <person name="Dianou D."/>
            <person name="Shinjo R."/>
            <person name="Asakawa S."/>
        </authorList>
    </citation>
    <scope>NUCLEOTIDE SEQUENCE</scope>
    <source>
        <strain evidence="2">LMG27198</strain>
    </source>
</reference>
<dbReference type="Gene3D" id="3.40.50.150">
    <property type="entry name" value="Vaccinia Virus protein VP39"/>
    <property type="match status" value="1"/>
</dbReference>
<dbReference type="Proteomes" id="UP001144323">
    <property type="component" value="Unassembled WGS sequence"/>
</dbReference>
<gene>
    <name evidence="2" type="ORF">LMG27198_03150</name>
</gene>
<dbReference type="InterPro" id="IPR052514">
    <property type="entry name" value="SAM-dependent_MTase"/>
</dbReference>
<evidence type="ECO:0000313" key="3">
    <source>
        <dbReference type="Proteomes" id="UP001144323"/>
    </source>
</evidence>
<name>A0A9W6GQZ9_9HYPH</name>
<dbReference type="PANTHER" id="PTHR34203:SF15">
    <property type="entry name" value="SLL1173 PROTEIN"/>
    <property type="match status" value="1"/>
</dbReference>
<accession>A0A9W6GQZ9</accession>
<dbReference type="Pfam" id="PF05050">
    <property type="entry name" value="Methyltransf_21"/>
    <property type="match status" value="1"/>
</dbReference>
<comment type="caution">
    <text evidence="2">The sequence shown here is derived from an EMBL/GenBank/DDBJ whole genome shotgun (WGS) entry which is preliminary data.</text>
</comment>
<dbReference type="EMBL" id="BSEC01000001">
    <property type="protein sequence ID" value="GLI91323.1"/>
    <property type="molecule type" value="Genomic_DNA"/>
</dbReference>
<keyword evidence="3" id="KW-1185">Reference proteome</keyword>
<proteinExistence type="predicted"/>
<dbReference type="SUPFAM" id="SSF53335">
    <property type="entry name" value="S-adenosyl-L-methionine-dependent methyltransferases"/>
    <property type="match status" value="1"/>
</dbReference>
<dbReference type="NCBIfam" id="TIGR01444">
    <property type="entry name" value="fkbM_fam"/>
    <property type="match status" value="1"/>
</dbReference>
<organism evidence="2 3">
    <name type="scientific">Methylocystis echinoides</name>
    <dbReference type="NCBI Taxonomy" id="29468"/>
    <lineage>
        <taxon>Bacteria</taxon>
        <taxon>Pseudomonadati</taxon>
        <taxon>Pseudomonadota</taxon>
        <taxon>Alphaproteobacteria</taxon>
        <taxon>Hyphomicrobiales</taxon>
        <taxon>Methylocystaceae</taxon>
        <taxon>Methylocystis</taxon>
    </lineage>
</organism>
<protein>
    <recommendedName>
        <fullName evidence="1">Methyltransferase FkbM domain-containing protein</fullName>
    </recommendedName>
</protein>
<dbReference type="AlphaFoldDB" id="A0A9W6GQZ9"/>
<evidence type="ECO:0000259" key="1">
    <source>
        <dbReference type="Pfam" id="PF05050"/>
    </source>
</evidence>
<dbReference type="InterPro" id="IPR029063">
    <property type="entry name" value="SAM-dependent_MTases_sf"/>
</dbReference>